<reference evidence="2 3" key="1">
    <citation type="submission" date="2019-10" db="EMBL/GenBank/DDBJ databases">
        <title>Genome sequence of Azospirillum formosense CC-Nfb-7.</title>
        <authorList>
            <person name="Ambrosini A."/>
            <person name="Sant'Anna F.H."/>
            <person name="Cassan F.D."/>
            <person name="Souza E.M."/>
            <person name="Passaglia L.M.P."/>
        </authorList>
    </citation>
    <scope>NUCLEOTIDE SEQUENCE [LARGE SCALE GENOMIC DNA]</scope>
    <source>
        <strain evidence="2 3">CC-NFb-7</strain>
    </source>
</reference>
<proteinExistence type="predicted"/>
<feature type="region of interest" description="Disordered" evidence="1">
    <location>
        <begin position="1"/>
        <end position="60"/>
    </location>
</feature>
<gene>
    <name evidence="2" type="ORF">GBZ26_04075</name>
</gene>
<dbReference type="Proteomes" id="UP000639419">
    <property type="component" value="Unassembled WGS sequence"/>
</dbReference>
<comment type="caution">
    <text evidence="2">The sequence shown here is derived from an EMBL/GenBank/DDBJ whole genome shotgun (WGS) entry which is preliminary data.</text>
</comment>
<dbReference type="EMBL" id="WHOR01000016">
    <property type="protein sequence ID" value="NUB18402.1"/>
    <property type="molecule type" value="Genomic_DNA"/>
</dbReference>
<feature type="compositionally biased region" description="Basic residues" evidence="1">
    <location>
        <begin position="34"/>
        <end position="53"/>
    </location>
</feature>
<evidence type="ECO:0000313" key="3">
    <source>
        <dbReference type="Proteomes" id="UP000639419"/>
    </source>
</evidence>
<name>A0ABX2KRT3_9PROT</name>
<organism evidence="2 3">
    <name type="scientific">Azospirillum formosense</name>
    <dbReference type="NCBI Taxonomy" id="861533"/>
    <lineage>
        <taxon>Bacteria</taxon>
        <taxon>Pseudomonadati</taxon>
        <taxon>Pseudomonadota</taxon>
        <taxon>Alphaproteobacteria</taxon>
        <taxon>Rhodospirillales</taxon>
        <taxon>Azospirillaceae</taxon>
        <taxon>Azospirillum</taxon>
    </lineage>
</organism>
<evidence type="ECO:0000256" key="1">
    <source>
        <dbReference type="SAM" id="MobiDB-lite"/>
    </source>
</evidence>
<sequence>MRPRTCSGRAATASRTARRSPAPRQPRSTPGGSTRRRRRSRRRSKRAALRSTRRSSTNWPRCCGSVIGRTPGTAITPFPAAC</sequence>
<evidence type="ECO:0000313" key="2">
    <source>
        <dbReference type="EMBL" id="NUB18402.1"/>
    </source>
</evidence>
<feature type="compositionally biased region" description="Low complexity" evidence="1">
    <location>
        <begin position="1"/>
        <end position="33"/>
    </location>
</feature>
<accession>A0ABX2KRT3</accession>
<keyword evidence="3" id="KW-1185">Reference proteome</keyword>
<protein>
    <submittedName>
        <fullName evidence="2">Uncharacterized protein</fullName>
    </submittedName>
</protein>